<dbReference type="InterPro" id="IPR017945">
    <property type="entry name" value="DHBP_synth_RibB-like_a/b_dom"/>
</dbReference>
<keyword evidence="3" id="KW-1185">Reference proteome</keyword>
<accession>A0A1H9WFG4</accession>
<dbReference type="RefSeq" id="WP_089961698.1">
    <property type="nucleotide sequence ID" value="NZ_FOFR01000033.1"/>
</dbReference>
<dbReference type="Gene3D" id="3.90.870.10">
    <property type="entry name" value="DHBP synthase"/>
    <property type="match status" value="1"/>
</dbReference>
<dbReference type="STRING" id="402600.SAMN05216188_13332"/>
<gene>
    <name evidence="2" type="ORF">SAMN05216188_13332</name>
</gene>
<dbReference type="Proteomes" id="UP000199352">
    <property type="component" value="Unassembled WGS sequence"/>
</dbReference>
<dbReference type="AlphaFoldDB" id="A0A1H9WFG4"/>
<name>A0A1H9WFG4_9PSEU</name>
<organism evidence="2 3">
    <name type="scientific">Lentzea xinjiangensis</name>
    <dbReference type="NCBI Taxonomy" id="402600"/>
    <lineage>
        <taxon>Bacteria</taxon>
        <taxon>Bacillati</taxon>
        <taxon>Actinomycetota</taxon>
        <taxon>Actinomycetes</taxon>
        <taxon>Pseudonocardiales</taxon>
        <taxon>Pseudonocardiaceae</taxon>
        <taxon>Lentzea</taxon>
    </lineage>
</organism>
<dbReference type="EMBL" id="FOFR01000033">
    <property type="protein sequence ID" value="SES32672.1"/>
    <property type="molecule type" value="Genomic_DNA"/>
</dbReference>
<dbReference type="SUPFAM" id="SSF55821">
    <property type="entry name" value="YrdC/RibB"/>
    <property type="match status" value="1"/>
</dbReference>
<proteinExistence type="predicted"/>
<evidence type="ECO:0000313" key="3">
    <source>
        <dbReference type="Proteomes" id="UP000199352"/>
    </source>
</evidence>
<evidence type="ECO:0000256" key="1">
    <source>
        <dbReference type="SAM" id="MobiDB-lite"/>
    </source>
</evidence>
<feature type="region of interest" description="Disordered" evidence="1">
    <location>
        <begin position="181"/>
        <end position="200"/>
    </location>
</feature>
<dbReference type="GO" id="GO:0003725">
    <property type="term" value="F:double-stranded RNA binding"/>
    <property type="evidence" value="ECO:0007669"/>
    <property type="project" value="InterPro"/>
</dbReference>
<protein>
    <submittedName>
        <fullName evidence="2">tRNA A37 threonylcarbamoyladenosine synthetase subunit TsaC/SUA5/YrdC</fullName>
    </submittedName>
</protein>
<evidence type="ECO:0000313" key="2">
    <source>
        <dbReference type="EMBL" id="SES32672.1"/>
    </source>
</evidence>
<dbReference type="OrthoDB" id="508917at2"/>
<sequence length="214" mass="23026">MIVGVEGVRDALGRGEAVVLPNPVPLTHVVTATTPTAVNAAKGRPVDQAVAVWAHSPDVVTEIMSATTLEPAAATLAHRLLGDEHVTLLVPMSPSVPDWLAPATRDGWALLFGARWPPVRPVLEPFPVLYVSSANRTGHQPVASTVDALEMFPPGTPVLDLAYRGLAEPVRRATTTLRLHPDGSVDLHRRGAQDHPHRDTTAYLDHLRARYVES</sequence>
<reference evidence="3" key="1">
    <citation type="submission" date="2016-10" db="EMBL/GenBank/DDBJ databases">
        <authorList>
            <person name="Varghese N."/>
            <person name="Submissions S."/>
        </authorList>
    </citation>
    <scope>NUCLEOTIDE SEQUENCE [LARGE SCALE GENOMIC DNA]</scope>
    <source>
        <strain evidence="3">CGMCC 4.3525</strain>
    </source>
</reference>